<keyword evidence="4" id="KW-0158">Chromosome</keyword>
<dbReference type="InterPro" id="IPR003395">
    <property type="entry name" value="RecF/RecN/SMC_N"/>
</dbReference>
<evidence type="ECO:0000256" key="5">
    <source>
        <dbReference type="ARBA" id="ARBA00022741"/>
    </source>
</evidence>
<feature type="signal peptide" evidence="12">
    <location>
        <begin position="1"/>
        <end position="21"/>
    </location>
</feature>
<keyword evidence="5" id="KW-0547">Nucleotide-binding</keyword>
<dbReference type="Pfam" id="PF02463">
    <property type="entry name" value="SMC_N"/>
    <property type="match status" value="1"/>
</dbReference>
<evidence type="ECO:0000256" key="11">
    <source>
        <dbReference type="ARBA" id="ARBA00023242"/>
    </source>
</evidence>
<accession>A0A397DCM9</accession>
<evidence type="ECO:0000256" key="2">
    <source>
        <dbReference type="ARBA" id="ARBA00004286"/>
    </source>
</evidence>
<keyword evidence="9" id="KW-0233">DNA recombination</keyword>
<comment type="subcellular location">
    <subcellularLocation>
        <location evidence="2">Chromosome</location>
    </subcellularLocation>
    <subcellularLocation>
        <location evidence="1">Nucleus</location>
    </subcellularLocation>
</comment>
<evidence type="ECO:0000256" key="1">
    <source>
        <dbReference type="ARBA" id="ARBA00004123"/>
    </source>
</evidence>
<evidence type="ECO:0000256" key="12">
    <source>
        <dbReference type="SAM" id="SignalP"/>
    </source>
</evidence>
<evidence type="ECO:0000313" key="14">
    <source>
        <dbReference type="EMBL" id="RHY59298.1"/>
    </source>
</evidence>
<dbReference type="PANTHER" id="PTHR19306">
    <property type="entry name" value="STRUCTURAL MAINTENANCE OF CHROMOSOMES 5,6 SMC5, SMC6"/>
    <property type="match status" value="1"/>
</dbReference>
<dbReference type="GO" id="GO:0005524">
    <property type="term" value="F:ATP binding"/>
    <property type="evidence" value="ECO:0007669"/>
    <property type="project" value="UniProtKB-KW"/>
</dbReference>
<name>A0A397DCM9_APHAT</name>
<keyword evidence="8" id="KW-0175">Coiled coil</keyword>
<keyword evidence="6" id="KW-0227">DNA damage</keyword>
<dbReference type="PANTHER" id="PTHR19306:SF6">
    <property type="entry name" value="STRUCTURAL MAINTENANCE OF CHROMOSOMES PROTEIN 6"/>
    <property type="match status" value="1"/>
</dbReference>
<keyword evidence="7" id="KW-0067">ATP-binding</keyword>
<evidence type="ECO:0000256" key="10">
    <source>
        <dbReference type="ARBA" id="ARBA00023204"/>
    </source>
</evidence>
<keyword evidence="12" id="KW-0732">Signal</keyword>
<dbReference type="Gene3D" id="3.40.50.300">
    <property type="entry name" value="P-loop containing nucleotide triphosphate hydrolases"/>
    <property type="match status" value="1"/>
</dbReference>
<comment type="caution">
    <text evidence="14">The sequence shown here is derived from an EMBL/GenBank/DDBJ whole genome shotgun (WGS) entry which is preliminary data.</text>
</comment>
<dbReference type="GO" id="GO:0003684">
    <property type="term" value="F:damaged DNA binding"/>
    <property type="evidence" value="ECO:0007669"/>
    <property type="project" value="TreeGrafter"/>
</dbReference>
<evidence type="ECO:0000256" key="9">
    <source>
        <dbReference type="ARBA" id="ARBA00023172"/>
    </source>
</evidence>
<keyword evidence="11" id="KW-0539">Nucleus</keyword>
<dbReference type="GO" id="GO:0035861">
    <property type="term" value="C:site of double-strand break"/>
    <property type="evidence" value="ECO:0007669"/>
    <property type="project" value="TreeGrafter"/>
</dbReference>
<dbReference type="InterPro" id="IPR027417">
    <property type="entry name" value="P-loop_NTPase"/>
</dbReference>
<feature type="chain" id="PRO_5017247310" description="RecF/RecN/SMC N-terminal domain-containing protein" evidence="12">
    <location>
        <begin position="22"/>
        <end position="393"/>
    </location>
</feature>
<dbReference type="VEuPathDB" id="FungiDB:H257_15144"/>
<evidence type="ECO:0000313" key="15">
    <source>
        <dbReference type="Proteomes" id="UP000265716"/>
    </source>
</evidence>
<dbReference type="GO" id="GO:0003697">
    <property type="term" value="F:single-stranded DNA binding"/>
    <property type="evidence" value="ECO:0007669"/>
    <property type="project" value="TreeGrafter"/>
</dbReference>
<comment type="similarity">
    <text evidence="3">Belongs to the SMC family. SMC6 subfamily.</text>
</comment>
<evidence type="ECO:0000256" key="4">
    <source>
        <dbReference type="ARBA" id="ARBA00022454"/>
    </source>
</evidence>
<dbReference type="GO" id="GO:0005634">
    <property type="term" value="C:nucleus"/>
    <property type="evidence" value="ECO:0007669"/>
    <property type="project" value="UniProtKB-SubCell"/>
</dbReference>
<evidence type="ECO:0000256" key="8">
    <source>
        <dbReference type="ARBA" id="ARBA00023054"/>
    </source>
</evidence>
<dbReference type="AlphaFoldDB" id="A0A397DCM9"/>
<organism evidence="14 15">
    <name type="scientific">Aphanomyces astaci</name>
    <name type="common">Crayfish plague agent</name>
    <dbReference type="NCBI Taxonomy" id="112090"/>
    <lineage>
        <taxon>Eukaryota</taxon>
        <taxon>Sar</taxon>
        <taxon>Stramenopiles</taxon>
        <taxon>Oomycota</taxon>
        <taxon>Saprolegniomycetes</taxon>
        <taxon>Saprolegniales</taxon>
        <taxon>Verrucalvaceae</taxon>
        <taxon>Aphanomyces</taxon>
    </lineage>
</organism>
<feature type="domain" description="RecF/RecN/SMC N-terminal" evidence="13">
    <location>
        <begin position="230"/>
        <end position="388"/>
    </location>
</feature>
<keyword evidence="10" id="KW-0234">DNA repair</keyword>
<sequence>MSIIMKSMMLLWMSTAQIAWCCRIFGSDTGECKEQSDFLQYMPFCGPILPYTTCVPRAQPLWYNHSVKSKDLFLAQMFKKIVVQRQLYEADVAMQSAGVDEWGGLGEIVPRYTENKDCQDAFRNYMCWLNFPRCDDAGRSLRLMQAKAKQVKATQQVGRLDGEIARKAAEVAAAAAQVQDSVDKASSICGRIEDVEHPSYYNAQIHELNHRMTVEKAQFDHMDLCELELDVQEKAGKLNQKAIEFKNLSDNVHHVSAMLVKRKLKWAALRKEIATRTSLGFNKFMMKRDFAGKLKFDHTGQRLDVAVVRNKEGGTKLSVVNDMKQLSGGERSFTQVSLLMALGECIECPFRVMDEFDVFMDSINRTLTLKLLIETAKTEATKQFIFVTPNDLR</sequence>
<dbReference type="GO" id="GO:0000724">
    <property type="term" value="P:double-strand break repair via homologous recombination"/>
    <property type="evidence" value="ECO:0007669"/>
    <property type="project" value="TreeGrafter"/>
</dbReference>
<evidence type="ECO:0000259" key="13">
    <source>
        <dbReference type="Pfam" id="PF02463"/>
    </source>
</evidence>
<dbReference type="Proteomes" id="UP000265716">
    <property type="component" value="Unassembled WGS sequence"/>
</dbReference>
<dbReference type="SUPFAM" id="SSF52540">
    <property type="entry name" value="P-loop containing nucleoside triphosphate hydrolases"/>
    <property type="match status" value="1"/>
</dbReference>
<evidence type="ECO:0000256" key="7">
    <source>
        <dbReference type="ARBA" id="ARBA00022840"/>
    </source>
</evidence>
<gene>
    <name evidence="14" type="ORF">DYB38_006240</name>
</gene>
<evidence type="ECO:0000256" key="6">
    <source>
        <dbReference type="ARBA" id="ARBA00022763"/>
    </source>
</evidence>
<protein>
    <recommendedName>
        <fullName evidence="13">RecF/RecN/SMC N-terminal domain-containing protein</fullName>
    </recommendedName>
</protein>
<proteinExistence type="inferred from homology"/>
<evidence type="ECO:0000256" key="3">
    <source>
        <dbReference type="ARBA" id="ARBA00006793"/>
    </source>
</evidence>
<dbReference type="GO" id="GO:0030915">
    <property type="term" value="C:Smc5-Smc6 complex"/>
    <property type="evidence" value="ECO:0007669"/>
    <property type="project" value="TreeGrafter"/>
</dbReference>
<dbReference type="EMBL" id="QUTC01005253">
    <property type="protein sequence ID" value="RHY59298.1"/>
    <property type="molecule type" value="Genomic_DNA"/>
</dbReference>
<reference evidence="14 15" key="1">
    <citation type="submission" date="2018-08" db="EMBL/GenBank/DDBJ databases">
        <title>Aphanomyces genome sequencing and annotation.</title>
        <authorList>
            <person name="Minardi D."/>
            <person name="Oidtmann B."/>
            <person name="Van Der Giezen M."/>
            <person name="Studholme D.J."/>
        </authorList>
    </citation>
    <scope>NUCLEOTIDE SEQUENCE [LARGE SCALE GENOMIC DNA]</scope>
    <source>
        <strain evidence="14 15">SA</strain>
    </source>
</reference>